<accession>A0AAV7K6E4</accession>
<evidence type="ECO:0000259" key="1">
    <source>
        <dbReference type="Pfam" id="PF00485"/>
    </source>
</evidence>
<dbReference type="Proteomes" id="UP001165289">
    <property type="component" value="Unassembled WGS sequence"/>
</dbReference>
<dbReference type="InterPro" id="IPR006083">
    <property type="entry name" value="PRK/URK"/>
</dbReference>
<evidence type="ECO:0000313" key="2">
    <source>
        <dbReference type="EMBL" id="KAI6656029.1"/>
    </source>
</evidence>
<keyword evidence="2" id="KW-0418">Kinase</keyword>
<sequence length="117" mass="13533">MAIVYPSDVILFEDSDVRLSRRILRDMSQRGRTLESILKQYATFVKPCFEEFTLPTKQYADVIIPRGVENIVAINLICQHISNILSSKSSVMSRMEKIRVRRFSESDKLCSNGTWED</sequence>
<dbReference type="InterPro" id="IPR027417">
    <property type="entry name" value="P-loop_NTPase"/>
</dbReference>
<protein>
    <submittedName>
        <fullName evidence="2">Uridine-cytidine kinase 2-A-like</fullName>
    </submittedName>
</protein>
<dbReference type="Gene3D" id="3.40.50.300">
    <property type="entry name" value="P-loop containing nucleotide triphosphate hydrolases"/>
    <property type="match status" value="1"/>
</dbReference>
<dbReference type="SUPFAM" id="SSF52540">
    <property type="entry name" value="P-loop containing nucleoside triphosphate hydrolases"/>
    <property type="match status" value="1"/>
</dbReference>
<gene>
    <name evidence="2" type="ORF">LOD99_1763</name>
</gene>
<dbReference type="Pfam" id="PF00485">
    <property type="entry name" value="PRK"/>
    <property type="match status" value="1"/>
</dbReference>
<organism evidence="2 3">
    <name type="scientific">Oopsacas minuta</name>
    <dbReference type="NCBI Taxonomy" id="111878"/>
    <lineage>
        <taxon>Eukaryota</taxon>
        <taxon>Metazoa</taxon>
        <taxon>Porifera</taxon>
        <taxon>Hexactinellida</taxon>
        <taxon>Hexasterophora</taxon>
        <taxon>Lyssacinosida</taxon>
        <taxon>Leucopsacidae</taxon>
        <taxon>Oopsacas</taxon>
    </lineage>
</organism>
<dbReference type="PANTHER" id="PTHR10285">
    <property type="entry name" value="URIDINE KINASE"/>
    <property type="match status" value="1"/>
</dbReference>
<dbReference type="AlphaFoldDB" id="A0AAV7K6E4"/>
<dbReference type="GO" id="GO:0005524">
    <property type="term" value="F:ATP binding"/>
    <property type="evidence" value="ECO:0007669"/>
    <property type="project" value="InterPro"/>
</dbReference>
<dbReference type="GO" id="GO:0016301">
    <property type="term" value="F:kinase activity"/>
    <property type="evidence" value="ECO:0007669"/>
    <property type="project" value="UniProtKB-KW"/>
</dbReference>
<comment type="caution">
    <text evidence="2">The sequence shown here is derived from an EMBL/GenBank/DDBJ whole genome shotgun (WGS) entry which is preliminary data.</text>
</comment>
<evidence type="ECO:0000313" key="3">
    <source>
        <dbReference type="Proteomes" id="UP001165289"/>
    </source>
</evidence>
<feature type="domain" description="Phosphoribulokinase/uridine kinase" evidence="1">
    <location>
        <begin position="9"/>
        <end position="72"/>
    </location>
</feature>
<dbReference type="PRINTS" id="PR00988">
    <property type="entry name" value="URIDINKINASE"/>
</dbReference>
<reference evidence="2 3" key="1">
    <citation type="journal article" date="2023" name="BMC Biol.">
        <title>The compact genome of the sponge Oopsacas minuta (Hexactinellida) is lacking key metazoan core genes.</title>
        <authorList>
            <person name="Santini S."/>
            <person name="Schenkelaars Q."/>
            <person name="Jourda C."/>
            <person name="Duchesne M."/>
            <person name="Belahbib H."/>
            <person name="Rocher C."/>
            <person name="Selva M."/>
            <person name="Riesgo A."/>
            <person name="Vervoort M."/>
            <person name="Leys S.P."/>
            <person name="Kodjabachian L."/>
            <person name="Le Bivic A."/>
            <person name="Borchiellini C."/>
            <person name="Claverie J.M."/>
            <person name="Renard E."/>
        </authorList>
    </citation>
    <scope>NUCLEOTIDE SEQUENCE [LARGE SCALE GENOMIC DNA]</scope>
    <source>
        <strain evidence="2">SPO-2</strain>
    </source>
</reference>
<proteinExistence type="predicted"/>
<name>A0AAV7K6E4_9METZ</name>
<dbReference type="EMBL" id="JAKMXF010000166">
    <property type="protein sequence ID" value="KAI6656029.1"/>
    <property type="molecule type" value="Genomic_DNA"/>
</dbReference>
<keyword evidence="3" id="KW-1185">Reference proteome</keyword>
<keyword evidence="2" id="KW-0808">Transferase</keyword>